<dbReference type="InterPro" id="IPR011009">
    <property type="entry name" value="Kinase-like_dom_sf"/>
</dbReference>
<keyword evidence="2" id="KW-0723">Serine/threonine-protein kinase</keyword>
<evidence type="ECO:0000256" key="4">
    <source>
        <dbReference type="ARBA" id="ARBA00022741"/>
    </source>
</evidence>
<name>A0A835C6C4_9FABA</name>
<feature type="domain" description="Protein kinase" evidence="8">
    <location>
        <begin position="338"/>
        <end position="601"/>
    </location>
</feature>
<proteinExistence type="inferred from homology"/>
<dbReference type="AlphaFoldDB" id="A0A835C6C4"/>
<protein>
    <submittedName>
        <fullName evidence="9">Cyclin-dependent kinase C-2-like</fullName>
    </submittedName>
</protein>
<dbReference type="PROSITE" id="PS50011">
    <property type="entry name" value="PROTEIN_KINASE_DOM"/>
    <property type="match status" value="2"/>
</dbReference>
<evidence type="ECO:0000313" key="9">
    <source>
        <dbReference type="EMBL" id="KAF7833636.1"/>
    </source>
</evidence>
<evidence type="ECO:0000256" key="7">
    <source>
        <dbReference type="PROSITE-ProRule" id="PRU10141"/>
    </source>
</evidence>
<dbReference type="GO" id="GO:0008353">
    <property type="term" value="F:RNA polymerase II CTD heptapeptide repeat kinase activity"/>
    <property type="evidence" value="ECO:0007669"/>
    <property type="project" value="TreeGrafter"/>
</dbReference>
<evidence type="ECO:0000256" key="2">
    <source>
        <dbReference type="ARBA" id="ARBA00022527"/>
    </source>
</evidence>
<dbReference type="SMART" id="SM00220">
    <property type="entry name" value="S_TKc"/>
    <property type="match status" value="2"/>
</dbReference>
<dbReference type="PROSITE" id="PS00107">
    <property type="entry name" value="PROTEIN_KINASE_ATP"/>
    <property type="match status" value="1"/>
</dbReference>
<keyword evidence="6 7" id="KW-0067">ATP-binding</keyword>
<dbReference type="Gene3D" id="3.30.200.20">
    <property type="entry name" value="Phosphorylase Kinase, domain 1"/>
    <property type="match status" value="2"/>
</dbReference>
<evidence type="ECO:0000256" key="5">
    <source>
        <dbReference type="ARBA" id="ARBA00022777"/>
    </source>
</evidence>
<dbReference type="PROSITE" id="PS00108">
    <property type="entry name" value="PROTEIN_KINASE_ST"/>
    <property type="match status" value="1"/>
</dbReference>
<evidence type="ECO:0000313" key="10">
    <source>
        <dbReference type="Proteomes" id="UP000634136"/>
    </source>
</evidence>
<dbReference type="InterPro" id="IPR000719">
    <property type="entry name" value="Prot_kinase_dom"/>
</dbReference>
<keyword evidence="5 9" id="KW-0418">Kinase</keyword>
<evidence type="ECO:0000256" key="6">
    <source>
        <dbReference type="ARBA" id="ARBA00022840"/>
    </source>
</evidence>
<dbReference type="InterPro" id="IPR008271">
    <property type="entry name" value="Ser/Thr_kinase_AS"/>
</dbReference>
<accession>A0A835C6C4</accession>
<sequence length="658" mass="76583">MTTTIYGVRIDGKFTTWSKEIPQGTRLIQTYDNEVFKAKDKLTGEVVALKQIRFDFNDRDVIEKYKAVRNEFEIVRELDHENVIKLKESIFPVPDRDWTDENNRRNGIYFVFEYMEHDLRAMNILINNKGILKLADFGVAKSLTSKRKEKSSNQVIASWYRPPELLLGATQYGTAVDIWSAGCIFAELLTGRKFFSAETPRIFEVCGSPDETNWPGVSNLPRYTELKPPEPLSNKQLSYYYFHYRVNEHAVNLLERMLTLDPNQRITAEDALKADYFHTDPLPIDPKKHIDPPFFLFFLLEDFNDTYVMNSLHIIRLDQGFTKWSDAIPQGTRLIQNYEKLDKIGDGTFSEVFKARDQLNGEVVALKQIRLDFLDDDVETKFQAIINEFEILKELDHENVIKLKESIFPEPERDWAVESDMRNGIYFVFEYMEHDLRGLILQPTWFNNLMPGQIKLLTGLQYCHEKQIIHRDIKAMNILINNKGILKIADFGMAKAITSDRKDQHSSDRIMASWYRPPEIFLGAEEYGTAVDIWSAGCIFAELLTGRHIFRGKTLLSNKQLSYYYFHYSVDEHAMNLLERMLTLDPNQRITAEDALNAEYFHTDPLPIDPKMYDFSLTPFVEAELVVAVPKKVELQVNLKVNSLISRVIARKQNRHIH</sequence>
<gene>
    <name evidence="9" type="ORF">G2W53_015969</name>
</gene>
<organism evidence="9 10">
    <name type="scientific">Senna tora</name>
    <dbReference type="NCBI Taxonomy" id="362788"/>
    <lineage>
        <taxon>Eukaryota</taxon>
        <taxon>Viridiplantae</taxon>
        <taxon>Streptophyta</taxon>
        <taxon>Embryophyta</taxon>
        <taxon>Tracheophyta</taxon>
        <taxon>Spermatophyta</taxon>
        <taxon>Magnoliopsida</taxon>
        <taxon>eudicotyledons</taxon>
        <taxon>Gunneridae</taxon>
        <taxon>Pentapetalae</taxon>
        <taxon>rosids</taxon>
        <taxon>fabids</taxon>
        <taxon>Fabales</taxon>
        <taxon>Fabaceae</taxon>
        <taxon>Caesalpinioideae</taxon>
        <taxon>Cassia clade</taxon>
        <taxon>Senna</taxon>
    </lineage>
</organism>
<dbReference type="InterPro" id="IPR050108">
    <property type="entry name" value="CDK"/>
</dbReference>
<dbReference type="SUPFAM" id="SSF56112">
    <property type="entry name" value="Protein kinase-like (PK-like)"/>
    <property type="match status" value="2"/>
</dbReference>
<evidence type="ECO:0000256" key="3">
    <source>
        <dbReference type="ARBA" id="ARBA00022679"/>
    </source>
</evidence>
<feature type="domain" description="Protein kinase" evidence="8">
    <location>
        <begin position="1"/>
        <end position="277"/>
    </location>
</feature>
<reference evidence="9" key="1">
    <citation type="submission" date="2020-09" db="EMBL/GenBank/DDBJ databases">
        <title>Genome-Enabled Discovery of Anthraquinone Biosynthesis in Senna tora.</title>
        <authorList>
            <person name="Kang S.-H."/>
            <person name="Pandey R.P."/>
            <person name="Lee C.-M."/>
            <person name="Sim J.-S."/>
            <person name="Jeong J.-T."/>
            <person name="Choi B.-S."/>
            <person name="Jung M."/>
            <person name="Ginzburg D."/>
            <person name="Zhao K."/>
            <person name="Won S.Y."/>
            <person name="Oh T.-J."/>
            <person name="Yu Y."/>
            <person name="Kim N.-H."/>
            <person name="Lee O.R."/>
            <person name="Lee T.-H."/>
            <person name="Bashyal P."/>
            <person name="Kim T.-S."/>
            <person name="Lee W.-H."/>
            <person name="Kawkins C."/>
            <person name="Kim C.-K."/>
            <person name="Kim J.S."/>
            <person name="Ahn B.O."/>
            <person name="Rhee S.Y."/>
            <person name="Sohng J.K."/>
        </authorList>
    </citation>
    <scope>NUCLEOTIDE SEQUENCE</scope>
    <source>
        <tissue evidence="9">Leaf</tissue>
    </source>
</reference>
<keyword evidence="4 7" id="KW-0547">Nucleotide-binding</keyword>
<keyword evidence="3" id="KW-0808">Transferase</keyword>
<dbReference type="Gene3D" id="1.10.510.10">
    <property type="entry name" value="Transferase(Phosphotransferase) domain 1"/>
    <property type="match status" value="2"/>
</dbReference>
<dbReference type="InterPro" id="IPR017441">
    <property type="entry name" value="Protein_kinase_ATP_BS"/>
</dbReference>
<evidence type="ECO:0000256" key="1">
    <source>
        <dbReference type="ARBA" id="ARBA00006485"/>
    </source>
</evidence>
<dbReference type="Proteomes" id="UP000634136">
    <property type="component" value="Unassembled WGS sequence"/>
</dbReference>
<dbReference type="GO" id="GO:0032968">
    <property type="term" value="P:positive regulation of transcription elongation by RNA polymerase II"/>
    <property type="evidence" value="ECO:0007669"/>
    <property type="project" value="TreeGrafter"/>
</dbReference>
<keyword evidence="10" id="KW-1185">Reference proteome</keyword>
<dbReference type="OrthoDB" id="204883at2759"/>
<comment type="caution">
    <text evidence="9">The sequence shown here is derived from an EMBL/GenBank/DDBJ whole genome shotgun (WGS) entry which is preliminary data.</text>
</comment>
<evidence type="ECO:0000259" key="8">
    <source>
        <dbReference type="PROSITE" id="PS50011"/>
    </source>
</evidence>
<dbReference type="Pfam" id="PF00069">
    <property type="entry name" value="Pkinase"/>
    <property type="match status" value="2"/>
</dbReference>
<comment type="similarity">
    <text evidence="1">Belongs to the protein kinase superfamily. CMGC Ser/Thr protein kinase family. CDC2/CDKX subfamily.</text>
</comment>
<dbReference type="EMBL" id="JAAIUW010000005">
    <property type="protein sequence ID" value="KAF7833636.1"/>
    <property type="molecule type" value="Genomic_DNA"/>
</dbReference>
<dbReference type="PANTHER" id="PTHR24056:SF546">
    <property type="entry name" value="CYCLIN-DEPENDENT KINASE 12"/>
    <property type="match status" value="1"/>
</dbReference>
<dbReference type="GO" id="GO:0005634">
    <property type="term" value="C:nucleus"/>
    <property type="evidence" value="ECO:0007669"/>
    <property type="project" value="TreeGrafter"/>
</dbReference>
<dbReference type="GO" id="GO:0005524">
    <property type="term" value="F:ATP binding"/>
    <property type="evidence" value="ECO:0007669"/>
    <property type="project" value="UniProtKB-UniRule"/>
</dbReference>
<feature type="binding site" evidence="7">
    <location>
        <position position="367"/>
    </location>
    <ligand>
        <name>ATP</name>
        <dbReference type="ChEBI" id="CHEBI:30616"/>
    </ligand>
</feature>
<dbReference type="PANTHER" id="PTHR24056">
    <property type="entry name" value="CELL DIVISION PROTEIN KINASE"/>
    <property type="match status" value="1"/>
</dbReference>
<dbReference type="GO" id="GO:0000307">
    <property type="term" value="C:cyclin-dependent protein kinase holoenzyme complex"/>
    <property type="evidence" value="ECO:0007669"/>
    <property type="project" value="TreeGrafter"/>
</dbReference>